<dbReference type="EMBL" id="LUCH01005145">
    <property type="protein sequence ID" value="KAF5398308.1"/>
    <property type="molecule type" value="Genomic_DNA"/>
</dbReference>
<dbReference type="PANTHER" id="PTHR21255">
    <property type="entry name" value="T-COMPLEX-ASSOCIATED-TESTIS-EXPRESSED 1/ DYNEIN LIGHT CHAIN"/>
    <property type="match status" value="1"/>
</dbReference>
<dbReference type="GO" id="GO:0005737">
    <property type="term" value="C:cytoplasm"/>
    <property type="evidence" value="ECO:0007669"/>
    <property type="project" value="TreeGrafter"/>
</dbReference>
<keyword evidence="3" id="KW-1185">Reference proteome</keyword>
<gene>
    <name evidence="2" type="ORF">PHET_08201</name>
</gene>
<dbReference type="CDD" id="cd21451">
    <property type="entry name" value="DLC-like_TCTEX1D"/>
    <property type="match status" value="1"/>
</dbReference>
<evidence type="ECO:0000313" key="3">
    <source>
        <dbReference type="Proteomes" id="UP000748531"/>
    </source>
</evidence>
<accession>A0A8J4T4A5</accession>
<dbReference type="GO" id="GO:0045505">
    <property type="term" value="F:dynein intermediate chain binding"/>
    <property type="evidence" value="ECO:0007669"/>
    <property type="project" value="TreeGrafter"/>
</dbReference>
<evidence type="ECO:0000256" key="1">
    <source>
        <dbReference type="ARBA" id="ARBA00005361"/>
    </source>
</evidence>
<dbReference type="Proteomes" id="UP000748531">
    <property type="component" value="Unassembled WGS sequence"/>
</dbReference>
<dbReference type="AlphaFoldDB" id="A0A8J4T4A5"/>
<comment type="caution">
    <text evidence="2">The sequence shown here is derived from an EMBL/GenBank/DDBJ whole genome shotgun (WGS) entry which is preliminary data.</text>
</comment>
<evidence type="ECO:0000313" key="2">
    <source>
        <dbReference type="EMBL" id="KAF5398308.1"/>
    </source>
</evidence>
<proteinExistence type="inferred from homology"/>
<dbReference type="GO" id="GO:0007018">
    <property type="term" value="P:microtubule-based movement"/>
    <property type="evidence" value="ECO:0007669"/>
    <property type="project" value="TreeGrafter"/>
</dbReference>
<dbReference type="GO" id="GO:0005868">
    <property type="term" value="C:cytoplasmic dynein complex"/>
    <property type="evidence" value="ECO:0007669"/>
    <property type="project" value="TreeGrafter"/>
</dbReference>
<dbReference type="Gene3D" id="3.30.1140.40">
    <property type="entry name" value="Tctex-1"/>
    <property type="match status" value="1"/>
</dbReference>
<dbReference type="OrthoDB" id="6237452at2759"/>
<dbReference type="PANTHER" id="PTHR21255:SF7">
    <property type="entry name" value="DYNEIN LIGHT CHAIN TCTEX-TYPE PROTEIN 2B"/>
    <property type="match status" value="1"/>
</dbReference>
<comment type="similarity">
    <text evidence="1">Belongs to the dynein light chain Tctex-type family.</text>
</comment>
<reference evidence="2" key="1">
    <citation type="submission" date="2019-05" db="EMBL/GenBank/DDBJ databases">
        <title>Annotation for the trematode Paragonimus heterotremus.</title>
        <authorList>
            <person name="Choi Y.-J."/>
        </authorList>
    </citation>
    <scope>NUCLEOTIDE SEQUENCE</scope>
    <source>
        <strain evidence="2">LC</strain>
    </source>
</reference>
<dbReference type="InterPro" id="IPR005334">
    <property type="entry name" value="Tctex-1-like"/>
</dbReference>
<protein>
    <submittedName>
        <fullName evidence="2">Uncharacterized protein</fullName>
    </submittedName>
</protein>
<sequence length="191" mass="21508">MWLPTRKLSAVAETPVWNRTTRKQSRAVSSISGEQSMMMLNNLQVENTYQLEPAVGQKFNVDEAREIVMQVLNARLGPNSDNYRNTKSRATSTEICAQKPPNGQPLICCFLANWIRQSLVRELGATDTRHGGRYKLVVHVLHLDTPAQIAAPDLIASSCGLWNSETDRWFTVTHRIPDGKIVITVFACYHE</sequence>
<dbReference type="InterPro" id="IPR038586">
    <property type="entry name" value="Tctex-1-like_sf"/>
</dbReference>
<organism evidence="2 3">
    <name type="scientific">Paragonimus heterotremus</name>
    <dbReference type="NCBI Taxonomy" id="100268"/>
    <lineage>
        <taxon>Eukaryota</taxon>
        <taxon>Metazoa</taxon>
        <taxon>Spiralia</taxon>
        <taxon>Lophotrochozoa</taxon>
        <taxon>Platyhelminthes</taxon>
        <taxon>Trematoda</taxon>
        <taxon>Digenea</taxon>
        <taxon>Plagiorchiida</taxon>
        <taxon>Troglotremata</taxon>
        <taxon>Troglotrematidae</taxon>
        <taxon>Paragonimus</taxon>
    </lineage>
</organism>
<name>A0A8J4T4A5_9TREM</name>